<proteinExistence type="predicted"/>
<protein>
    <submittedName>
        <fullName evidence="1">Uncharacterized protein</fullName>
    </submittedName>
</protein>
<dbReference type="AlphaFoldDB" id="A1AR01"/>
<dbReference type="KEGG" id="ppd:Ppro_2163"/>
<accession>A1AR01</accession>
<dbReference type="Proteomes" id="UP000006732">
    <property type="component" value="Chromosome"/>
</dbReference>
<gene>
    <name evidence="1" type="ordered locus">Ppro_2163</name>
</gene>
<evidence type="ECO:0000313" key="2">
    <source>
        <dbReference type="Proteomes" id="UP000006732"/>
    </source>
</evidence>
<organism evidence="1 2">
    <name type="scientific">Pelobacter propionicus (strain DSM 2379 / NBRC 103807 / OttBd1)</name>
    <dbReference type="NCBI Taxonomy" id="338966"/>
    <lineage>
        <taxon>Bacteria</taxon>
        <taxon>Pseudomonadati</taxon>
        <taxon>Thermodesulfobacteriota</taxon>
        <taxon>Desulfuromonadia</taxon>
        <taxon>Desulfuromonadales</taxon>
        <taxon>Desulfuromonadaceae</taxon>
        <taxon>Pelobacter</taxon>
    </lineage>
</organism>
<evidence type="ECO:0000313" key="1">
    <source>
        <dbReference type="EMBL" id="ABK99771.1"/>
    </source>
</evidence>
<dbReference type="STRING" id="338966.Ppro_2163"/>
<sequence length="81" mass="9285">MSIIITHTIIFRQSIRNTSDKPTTQTTYMSAKKDHSVYMCMQLSNNHIYTLNLPTEQRFQHVAQGALEFAAGRLAKKRQGD</sequence>
<dbReference type="HOGENOM" id="CLU_2570757_0_0_7"/>
<reference evidence="1 2" key="1">
    <citation type="submission" date="2006-10" db="EMBL/GenBank/DDBJ databases">
        <title>Complete sequence of chromosome of Pelobacter propionicus DSM 2379.</title>
        <authorList>
            <consortium name="US DOE Joint Genome Institute"/>
            <person name="Copeland A."/>
            <person name="Lucas S."/>
            <person name="Lapidus A."/>
            <person name="Barry K."/>
            <person name="Detter J.C."/>
            <person name="Glavina del Rio T."/>
            <person name="Hammon N."/>
            <person name="Israni S."/>
            <person name="Dalin E."/>
            <person name="Tice H."/>
            <person name="Pitluck S."/>
            <person name="Saunders E."/>
            <person name="Brettin T."/>
            <person name="Bruce D."/>
            <person name="Han C."/>
            <person name="Tapia R."/>
            <person name="Schmutz J."/>
            <person name="Larimer F."/>
            <person name="Land M."/>
            <person name="Hauser L."/>
            <person name="Kyrpides N."/>
            <person name="Kim E."/>
            <person name="Lovley D."/>
            <person name="Richardson P."/>
        </authorList>
    </citation>
    <scope>NUCLEOTIDE SEQUENCE [LARGE SCALE GENOMIC DNA]</scope>
    <source>
        <strain evidence="2">DSM 2379 / NBRC 103807 / OttBd1</strain>
    </source>
</reference>
<name>A1AR01_PELPD</name>
<dbReference type="EMBL" id="CP000482">
    <property type="protein sequence ID" value="ABK99771.1"/>
    <property type="molecule type" value="Genomic_DNA"/>
</dbReference>
<keyword evidence="2" id="KW-1185">Reference proteome</keyword>